<dbReference type="SUPFAM" id="SSF46548">
    <property type="entry name" value="alpha-helical ferredoxin"/>
    <property type="match status" value="1"/>
</dbReference>
<dbReference type="AlphaFoldDB" id="A0A497EJV5"/>
<keyword evidence="2" id="KW-0004">4Fe-4S</keyword>
<dbReference type="Proteomes" id="UP000278475">
    <property type="component" value="Unassembled WGS sequence"/>
</dbReference>
<keyword evidence="4" id="KW-0560">Oxidoreductase</keyword>
<dbReference type="InterPro" id="IPR017900">
    <property type="entry name" value="4Fe4S_Fe_S_CS"/>
</dbReference>
<evidence type="ECO:0000256" key="4">
    <source>
        <dbReference type="ARBA" id="ARBA00023002"/>
    </source>
</evidence>
<evidence type="ECO:0000256" key="5">
    <source>
        <dbReference type="ARBA" id="ARBA00023004"/>
    </source>
</evidence>
<keyword evidence="6" id="KW-0411">Iron-sulfur</keyword>
<gene>
    <name evidence="8" type="ORF">DRJ31_11255</name>
</gene>
<keyword evidence="5" id="KW-0408">Iron</keyword>
<dbReference type="PROSITE" id="PS00198">
    <property type="entry name" value="4FE4S_FER_1"/>
    <property type="match status" value="1"/>
</dbReference>
<evidence type="ECO:0000256" key="3">
    <source>
        <dbReference type="ARBA" id="ARBA00022723"/>
    </source>
</evidence>
<reference evidence="8 9" key="1">
    <citation type="submission" date="2018-06" db="EMBL/GenBank/DDBJ databases">
        <title>Extensive metabolic versatility and redundancy in microbially diverse, dynamic hydrothermal sediments.</title>
        <authorList>
            <person name="Dombrowski N."/>
            <person name="Teske A."/>
            <person name="Baker B.J."/>
        </authorList>
    </citation>
    <scope>NUCLEOTIDE SEQUENCE [LARGE SCALE GENOMIC DNA]</scope>
    <source>
        <strain evidence="8">B66_G16</strain>
    </source>
</reference>
<dbReference type="GO" id="GO:0005886">
    <property type="term" value="C:plasma membrane"/>
    <property type="evidence" value="ECO:0007669"/>
    <property type="project" value="TreeGrafter"/>
</dbReference>
<feature type="domain" description="4Fe-4S ferredoxin-type" evidence="7">
    <location>
        <begin position="33"/>
        <end position="54"/>
    </location>
</feature>
<keyword evidence="3" id="KW-0479">Metal-binding</keyword>
<dbReference type="PROSITE" id="PS51379">
    <property type="entry name" value="4FE4S_FER_2"/>
    <property type="match status" value="1"/>
</dbReference>
<dbReference type="EMBL" id="QMQV01000256">
    <property type="protein sequence ID" value="RLE45453.1"/>
    <property type="molecule type" value="Genomic_DNA"/>
</dbReference>
<evidence type="ECO:0000256" key="6">
    <source>
        <dbReference type="ARBA" id="ARBA00023014"/>
    </source>
</evidence>
<dbReference type="PANTHER" id="PTHR43255:SF1">
    <property type="entry name" value="IRON-SULFUR-BINDING OXIDOREDUCTASE FADF-RELATED"/>
    <property type="match status" value="1"/>
</dbReference>
<evidence type="ECO:0000259" key="7">
    <source>
        <dbReference type="PROSITE" id="PS51379"/>
    </source>
</evidence>
<dbReference type="InterPro" id="IPR009051">
    <property type="entry name" value="Helical_ferredxn"/>
</dbReference>
<evidence type="ECO:0000256" key="2">
    <source>
        <dbReference type="ARBA" id="ARBA00022485"/>
    </source>
</evidence>
<protein>
    <recommendedName>
        <fullName evidence="7">4Fe-4S ferredoxin-type domain-containing protein</fullName>
    </recommendedName>
</protein>
<dbReference type="PANTHER" id="PTHR43255">
    <property type="entry name" value="IRON-SULFUR-BINDING OXIDOREDUCTASE FADF-RELATED-RELATED"/>
    <property type="match status" value="1"/>
</dbReference>
<dbReference type="GO" id="GO:0051539">
    <property type="term" value="F:4 iron, 4 sulfur cluster binding"/>
    <property type="evidence" value="ECO:0007669"/>
    <property type="project" value="UniProtKB-KW"/>
</dbReference>
<evidence type="ECO:0000256" key="1">
    <source>
        <dbReference type="ARBA" id="ARBA00007097"/>
    </source>
</evidence>
<evidence type="ECO:0000313" key="9">
    <source>
        <dbReference type="Proteomes" id="UP000278475"/>
    </source>
</evidence>
<comment type="caution">
    <text evidence="8">The sequence shown here is derived from an EMBL/GenBank/DDBJ whole genome shotgun (WGS) entry which is preliminary data.</text>
</comment>
<dbReference type="Pfam" id="PF13183">
    <property type="entry name" value="Fer4_8"/>
    <property type="match status" value="1"/>
</dbReference>
<dbReference type="GO" id="GO:0046872">
    <property type="term" value="F:metal ion binding"/>
    <property type="evidence" value="ECO:0007669"/>
    <property type="project" value="UniProtKB-KW"/>
</dbReference>
<dbReference type="InterPro" id="IPR017896">
    <property type="entry name" value="4Fe4S_Fe-S-bd"/>
</dbReference>
<sequence>MGKAVISLKSTKVDSNLKFKIANTELGGKAFWCIQCGMCTSGCPVAEFLKPHQIVKMVMLGLKEQLINCKEIWLCTTCFTCSQRCPQEVDPANILFLLKNMAAEQGILPKGLRDMGKSLIETGRVIKISAGRERERVKLGLPKVPQVHVEKSKKILEETSLMKTLKEVKQ</sequence>
<organism evidence="8 9">
    <name type="scientific">Thermoproteota archaeon</name>
    <dbReference type="NCBI Taxonomy" id="2056631"/>
    <lineage>
        <taxon>Archaea</taxon>
        <taxon>Thermoproteota</taxon>
    </lineage>
</organism>
<name>A0A497EJV5_9CREN</name>
<proteinExistence type="inferred from homology"/>
<dbReference type="GO" id="GO:0016491">
    <property type="term" value="F:oxidoreductase activity"/>
    <property type="evidence" value="ECO:0007669"/>
    <property type="project" value="UniProtKB-KW"/>
</dbReference>
<comment type="similarity">
    <text evidence="1">Belongs to the HdrC family.</text>
</comment>
<evidence type="ECO:0000313" key="8">
    <source>
        <dbReference type="EMBL" id="RLE45453.1"/>
    </source>
</evidence>
<dbReference type="Gene3D" id="1.10.1060.10">
    <property type="entry name" value="Alpha-helical ferredoxin"/>
    <property type="match status" value="1"/>
</dbReference>
<dbReference type="InterPro" id="IPR051460">
    <property type="entry name" value="HdrC_iron-sulfur_subunit"/>
</dbReference>
<accession>A0A497EJV5</accession>